<dbReference type="NCBIfam" id="TIGR02937">
    <property type="entry name" value="sigma70-ECF"/>
    <property type="match status" value="1"/>
</dbReference>
<dbReference type="InterPro" id="IPR013325">
    <property type="entry name" value="RNA_pol_sigma_r2"/>
</dbReference>
<evidence type="ECO:0000256" key="4">
    <source>
        <dbReference type="ARBA" id="ARBA00023163"/>
    </source>
</evidence>
<evidence type="ECO:0000259" key="6">
    <source>
        <dbReference type="Pfam" id="PF08281"/>
    </source>
</evidence>
<keyword evidence="2" id="KW-0805">Transcription regulation</keyword>
<dbReference type="InterPro" id="IPR039425">
    <property type="entry name" value="RNA_pol_sigma-70-like"/>
</dbReference>
<dbReference type="SUPFAM" id="SSF88946">
    <property type="entry name" value="Sigma2 domain of RNA polymerase sigma factors"/>
    <property type="match status" value="1"/>
</dbReference>
<keyword evidence="4" id="KW-0804">Transcription</keyword>
<evidence type="ECO:0000256" key="2">
    <source>
        <dbReference type="ARBA" id="ARBA00023015"/>
    </source>
</evidence>
<evidence type="ECO:0000313" key="8">
    <source>
        <dbReference type="Proteomes" id="UP001222800"/>
    </source>
</evidence>
<proteinExistence type="inferred from homology"/>
<dbReference type="Pfam" id="PF08281">
    <property type="entry name" value="Sigma70_r4_2"/>
    <property type="match status" value="1"/>
</dbReference>
<dbReference type="PANTHER" id="PTHR43133">
    <property type="entry name" value="RNA POLYMERASE ECF-TYPE SIGMA FACTO"/>
    <property type="match status" value="1"/>
</dbReference>
<protein>
    <submittedName>
        <fullName evidence="7">RNA polymerase sigma factor</fullName>
    </submittedName>
</protein>
<dbReference type="PANTHER" id="PTHR43133:SF60">
    <property type="entry name" value="RNA POLYMERASE SIGMA FACTOR SIGV"/>
    <property type="match status" value="1"/>
</dbReference>
<feature type="domain" description="RNA polymerase sigma factor 70 region 4 type 2" evidence="6">
    <location>
        <begin position="105"/>
        <end position="156"/>
    </location>
</feature>
<dbReference type="Proteomes" id="UP001222800">
    <property type="component" value="Chromosome"/>
</dbReference>
<dbReference type="EMBL" id="CP120733">
    <property type="protein sequence ID" value="WFD10179.1"/>
    <property type="molecule type" value="Genomic_DNA"/>
</dbReference>
<feature type="domain" description="RNA polymerase sigma-70 region 2" evidence="5">
    <location>
        <begin position="16"/>
        <end position="82"/>
    </location>
</feature>
<evidence type="ECO:0000256" key="3">
    <source>
        <dbReference type="ARBA" id="ARBA00023082"/>
    </source>
</evidence>
<dbReference type="Pfam" id="PF04542">
    <property type="entry name" value="Sigma70_r2"/>
    <property type="match status" value="1"/>
</dbReference>
<keyword evidence="8" id="KW-1185">Reference proteome</keyword>
<dbReference type="Gene3D" id="1.10.1740.10">
    <property type="match status" value="1"/>
</dbReference>
<evidence type="ECO:0000259" key="5">
    <source>
        <dbReference type="Pfam" id="PF04542"/>
    </source>
</evidence>
<dbReference type="InterPro" id="IPR036388">
    <property type="entry name" value="WH-like_DNA-bd_sf"/>
</dbReference>
<dbReference type="Gene3D" id="1.10.10.10">
    <property type="entry name" value="Winged helix-like DNA-binding domain superfamily/Winged helix DNA-binding domain"/>
    <property type="match status" value="1"/>
</dbReference>
<dbReference type="InterPro" id="IPR007627">
    <property type="entry name" value="RNA_pol_sigma70_r2"/>
</dbReference>
<keyword evidence="3" id="KW-0731">Sigma factor</keyword>
<accession>A0ABY8EB99</accession>
<dbReference type="InterPro" id="IPR013324">
    <property type="entry name" value="RNA_pol_sigma_r3/r4-like"/>
</dbReference>
<dbReference type="RefSeq" id="WP_277732157.1">
    <property type="nucleotide sequence ID" value="NZ_CP120733.1"/>
</dbReference>
<evidence type="ECO:0000313" key="7">
    <source>
        <dbReference type="EMBL" id="WFD10179.1"/>
    </source>
</evidence>
<dbReference type="InterPro" id="IPR013249">
    <property type="entry name" value="RNA_pol_sigma70_r4_t2"/>
</dbReference>
<gene>
    <name evidence="7" type="ORF">P4S50_17755</name>
</gene>
<dbReference type="SUPFAM" id="SSF88659">
    <property type="entry name" value="Sigma3 and sigma4 domains of RNA polymerase sigma factors"/>
    <property type="match status" value="1"/>
</dbReference>
<organism evidence="7 8">
    <name type="scientific">Tepidibacter hydrothermalis</name>
    <dbReference type="NCBI Taxonomy" id="3036126"/>
    <lineage>
        <taxon>Bacteria</taxon>
        <taxon>Bacillati</taxon>
        <taxon>Bacillota</taxon>
        <taxon>Clostridia</taxon>
        <taxon>Peptostreptococcales</taxon>
        <taxon>Peptostreptococcaceae</taxon>
        <taxon>Tepidibacter</taxon>
    </lineage>
</organism>
<reference evidence="7 8" key="1">
    <citation type="submission" date="2023-03" db="EMBL/GenBank/DDBJ databases">
        <title>Complete genome sequence of Tepidibacter sp. SWIR-1, isolated from a deep-sea hydrothermal vent.</title>
        <authorList>
            <person name="Li X."/>
        </authorList>
    </citation>
    <scope>NUCLEOTIDE SEQUENCE [LARGE SCALE GENOMIC DNA]</scope>
    <source>
        <strain evidence="7 8">SWIR-1</strain>
    </source>
</reference>
<name>A0ABY8EB99_9FIRM</name>
<dbReference type="InterPro" id="IPR014284">
    <property type="entry name" value="RNA_pol_sigma-70_dom"/>
</dbReference>
<comment type="similarity">
    <text evidence="1">Belongs to the sigma-70 factor family. ECF subfamily.</text>
</comment>
<sequence length="164" mass="19461">MIRRKNKNYDELVKYITDNQESLYRFAYTYVKDQQEALDIVQESIYKALSSINTLKKSENIKAWLYRIIINTSINHIRKNKRILLIDEMNDKSECEEDNLDRNIDLREAIEKLDENQKTIVVLRYFEDMKIEDIAKTIDCNISTVKSRLYTALDKLKIIMGEGV</sequence>
<dbReference type="CDD" id="cd06171">
    <property type="entry name" value="Sigma70_r4"/>
    <property type="match status" value="1"/>
</dbReference>
<evidence type="ECO:0000256" key="1">
    <source>
        <dbReference type="ARBA" id="ARBA00010641"/>
    </source>
</evidence>